<accession>A0A6B0Y214</accession>
<dbReference type="Gene3D" id="3.30.70.1440">
    <property type="entry name" value="Multidrug efflux transporter AcrB pore domain"/>
    <property type="match status" value="1"/>
</dbReference>
<sequence length="156" mass="16486">MPATDELDLGTTFSVEIGGDAAQANVYLASGLPCALIDLTAARTFPCDFILRLTLILLAKPMILIGSQRSLQVTGRPHSLRAILALVSSMGFMINTAIVSGDQSARGRERLPFDHAVVAAATKRSIPVSLIKLTTTPGLIPMTQSRGVLFGPLARS</sequence>
<gene>
    <name evidence="1" type="ORF">F4Y60_11755</name>
</gene>
<dbReference type="Gene3D" id="1.20.1640.10">
    <property type="entry name" value="Multidrug efflux transporter AcrB transmembrane domain"/>
    <property type="match status" value="1"/>
</dbReference>
<dbReference type="SUPFAM" id="SSF82866">
    <property type="entry name" value="Multidrug efflux transporter AcrB transmembrane domain"/>
    <property type="match status" value="1"/>
</dbReference>
<dbReference type="AlphaFoldDB" id="A0A6B0Y214"/>
<protein>
    <submittedName>
        <fullName evidence="1">Efflux RND transporter permease subunit</fullName>
    </submittedName>
</protein>
<organism evidence="1">
    <name type="scientific">Boseongicola sp. SB0664_bin_43</name>
    <dbReference type="NCBI Taxonomy" id="2604844"/>
    <lineage>
        <taxon>Bacteria</taxon>
        <taxon>Pseudomonadati</taxon>
        <taxon>Pseudomonadota</taxon>
        <taxon>Alphaproteobacteria</taxon>
        <taxon>Rhodobacterales</taxon>
        <taxon>Paracoccaceae</taxon>
        <taxon>Boseongicola</taxon>
    </lineage>
</organism>
<proteinExistence type="predicted"/>
<name>A0A6B0Y214_9RHOB</name>
<comment type="caution">
    <text evidence="1">The sequence shown here is derived from an EMBL/GenBank/DDBJ whole genome shotgun (WGS) entry which is preliminary data.</text>
</comment>
<evidence type="ECO:0000313" key="1">
    <source>
        <dbReference type="EMBL" id="MXY34738.1"/>
    </source>
</evidence>
<reference evidence="1" key="1">
    <citation type="submission" date="2019-09" db="EMBL/GenBank/DDBJ databases">
        <title>Characterisation of the sponge microbiome using genome-centric metagenomics.</title>
        <authorList>
            <person name="Engelberts J.P."/>
            <person name="Robbins S.J."/>
            <person name="De Goeij J.M."/>
            <person name="Aranda M."/>
            <person name="Bell S.C."/>
            <person name="Webster N.S."/>
        </authorList>
    </citation>
    <scope>NUCLEOTIDE SEQUENCE</scope>
    <source>
        <strain evidence="1">SB0664_bin_43</strain>
    </source>
</reference>
<dbReference type="EMBL" id="VXRY01000478">
    <property type="protein sequence ID" value="MXY34738.1"/>
    <property type="molecule type" value="Genomic_DNA"/>
</dbReference>